<dbReference type="Proteomes" id="UP000553888">
    <property type="component" value="Unassembled WGS sequence"/>
</dbReference>
<protein>
    <submittedName>
        <fullName evidence="6">dTDP-4-amino-4,6-dideoxygalactose transaminase</fullName>
    </submittedName>
</protein>
<feature type="active site" description="Proton acceptor" evidence="3">
    <location>
        <position position="191"/>
    </location>
</feature>
<dbReference type="InterPro" id="IPR015422">
    <property type="entry name" value="PyrdxlP-dep_Trfase_small"/>
</dbReference>
<dbReference type="GO" id="GO:0030170">
    <property type="term" value="F:pyridoxal phosphate binding"/>
    <property type="evidence" value="ECO:0007669"/>
    <property type="project" value="TreeGrafter"/>
</dbReference>
<proteinExistence type="inferred from homology"/>
<dbReference type="Pfam" id="PF01041">
    <property type="entry name" value="DegT_DnrJ_EryC1"/>
    <property type="match status" value="1"/>
</dbReference>
<evidence type="ECO:0000256" key="3">
    <source>
        <dbReference type="PIRSR" id="PIRSR000390-1"/>
    </source>
</evidence>
<dbReference type="SUPFAM" id="SSF53383">
    <property type="entry name" value="PLP-dependent transferases"/>
    <property type="match status" value="1"/>
</dbReference>
<dbReference type="PANTHER" id="PTHR30244">
    <property type="entry name" value="TRANSAMINASE"/>
    <property type="match status" value="1"/>
</dbReference>
<dbReference type="Gene3D" id="3.40.640.10">
    <property type="entry name" value="Type I PLP-dependent aspartate aminotransferase-like (Major domain)"/>
    <property type="match status" value="1"/>
</dbReference>
<dbReference type="InterPro" id="IPR015424">
    <property type="entry name" value="PyrdxlP-dep_Trfase"/>
</dbReference>
<dbReference type="PANTHER" id="PTHR30244:SF36">
    <property type="entry name" value="3-OXO-GLUCOSE-6-PHOSPHATE:GLUTAMATE AMINOTRANSFERASE"/>
    <property type="match status" value="1"/>
</dbReference>
<dbReference type="EMBL" id="JACBZY010000001">
    <property type="protein sequence ID" value="NYG98733.1"/>
    <property type="molecule type" value="Genomic_DNA"/>
</dbReference>
<dbReference type="GO" id="GO:0000271">
    <property type="term" value="P:polysaccharide biosynthetic process"/>
    <property type="evidence" value="ECO:0007669"/>
    <property type="project" value="TreeGrafter"/>
</dbReference>
<comment type="similarity">
    <text evidence="2 5">Belongs to the DegT/DnrJ/EryC1 family.</text>
</comment>
<keyword evidence="1 4" id="KW-0663">Pyridoxal phosphate</keyword>
<evidence type="ECO:0000256" key="2">
    <source>
        <dbReference type="ARBA" id="ARBA00037999"/>
    </source>
</evidence>
<evidence type="ECO:0000313" key="6">
    <source>
        <dbReference type="EMBL" id="NYG98733.1"/>
    </source>
</evidence>
<evidence type="ECO:0000313" key="7">
    <source>
        <dbReference type="Proteomes" id="UP000553888"/>
    </source>
</evidence>
<evidence type="ECO:0000256" key="5">
    <source>
        <dbReference type="RuleBase" id="RU004508"/>
    </source>
</evidence>
<feature type="modified residue" description="N6-(pyridoxal phosphate)lysine" evidence="4">
    <location>
        <position position="191"/>
    </location>
</feature>
<evidence type="ECO:0000256" key="4">
    <source>
        <dbReference type="PIRSR" id="PIRSR000390-2"/>
    </source>
</evidence>
<comment type="caution">
    <text evidence="6">The sequence shown here is derived from an EMBL/GenBank/DDBJ whole genome shotgun (WGS) entry which is preliminary data.</text>
</comment>
<dbReference type="CDD" id="cd00616">
    <property type="entry name" value="AHBA_syn"/>
    <property type="match status" value="1"/>
</dbReference>
<gene>
    <name evidence="6" type="ORF">BJ979_001359</name>
</gene>
<name>A0A852Y8K4_9MICO</name>
<dbReference type="InterPro" id="IPR015421">
    <property type="entry name" value="PyrdxlP-dep_Trfase_major"/>
</dbReference>
<dbReference type="Gene3D" id="3.90.1150.10">
    <property type="entry name" value="Aspartate Aminotransferase, domain 1"/>
    <property type="match status" value="1"/>
</dbReference>
<reference evidence="6 7" key="1">
    <citation type="submission" date="2020-07" db="EMBL/GenBank/DDBJ databases">
        <title>Sequencing the genomes of 1000 actinobacteria strains.</title>
        <authorList>
            <person name="Klenk H.-P."/>
        </authorList>
    </citation>
    <scope>NUCLEOTIDE SEQUENCE [LARGE SCALE GENOMIC DNA]</scope>
    <source>
        <strain evidence="6 7">DSM 23141</strain>
    </source>
</reference>
<sequence length="372" mass="39232">MTDVRRVAPFNDLSRGMARDRAALLEATAEVIDSGYAIHGKQHAAFEAELRDYLGAGDAIGVASGTDALELAIKAVMPEGKSVVLTAGNAGAYTSTATVRAGFTPRYADIDPVTLCLTAETIAARLDDSVGVVVVTHLYGYLGDVAAIRALLDERGVALVEDVAQGIGATRDGRKAGTFGHAATISFYPTKNLGAIGDGGAVIAETPEIAARVRQLRQYGWETKYNATLAGGTNSRLDELQAAFLRIRLRQIDEFNARRREIIGRYAAAAAALDPQLLTVLPAEGEQHVAHLAIARSARRDAVREQLAAAGVPTDIHFPLADWEQPAFARFAPDVELPATLAARAAVLSLPLFPELTDDEVDAVGAALGALA</sequence>
<organism evidence="6 7">
    <name type="scientific">Schumannella luteola</name>
    <dbReference type="NCBI Taxonomy" id="472059"/>
    <lineage>
        <taxon>Bacteria</taxon>
        <taxon>Bacillati</taxon>
        <taxon>Actinomycetota</taxon>
        <taxon>Actinomycetes</taxon>
        <taxon>Micrococcales</taxon>
        <taxon>Microbacteriaceae</taxon>
        <taxon>Schumannella</taxon>
    </lineage>
</organism>
<dbReference type="AlphaFoldDB" id="A0A852Y8K4"/>
<dbReference type="PIRSF" id="PIRSF000390">
    <property type="entry name" value="PLP_StrS"/>
    <property type="match status" value="1"/>
</dbReference>
<dbReference type="GO" id="GO:0008483">
    <property type="term" value="F:transaminase activity"/>
    <property type="evidence" value="ECO:0007669"/>
    <property type="project" value="TreeGrafter"/>
</dbReference>
<evidence type="ECO:0000256" key="1">
    <source>
        <dbReference type="ARBA" id="ARBA00022898"/>
    </source>
</evidence>
<keyword evidence="7" id="KW-1185">Reference proteome</keyword>
<dbReference type="RefSeq" id="WP_179566455.1">
    <property type="nucleotide sequence ID" value="NZ_JACBZY010000001.1"/>
</dbReference>
<accession>A0A852Y8K4</accession>
<dbReference type="InterPro" id="IPR000653">
    <property type="entry name" value="DegT/StrS_aminotransferase"/>
</dbReference>